<comment type="caution">
    <text evidence="5">The sequence shown here is derived from an EMBL/GenBank/DDBJ whole genome shotgun (WGS) entry which is preliminary data.</text>
</comment>
<organism evidence="5 6">
    <name type="scientific">Salinarimonas ramus</name>
    <dbReference type="NCBI Taxonomy" id="690164"/>
    <lineage>
        <taxon>Bacteria</taxon>
        <taxon>Pseudomonadati</taxon>
        <taxon>Pseudomonadota</taxon>
        <taxon>Alphaproteobacteria</taxon>
        <taxon>Hyphomicrobiales</taxon>
        <taxon>Salinarimonadaceae</taxon>
        <taxon>Salinarimonas</taxon>
    </lineage>
</organism>
<dbReference type="Gene3D" id="3.40.1170.60">
    <property type="match status" value="1"/>
</dbReference>
<sequence>MAKVKGALRLSACDARATALGLRAGMSLADARALHPALAVVEADPQGDAAMLARLADWGRRWTPLVATLPPDGIVLDVTGSAHLFGGEAAMRADAVARLAALGFAARAAIAGTPEAAATLARAADGAIVATGEETRALAPLPVAALGVAAEIADGLAKVGLRRIEDLALRPRAPFAARFGTDLVARLDAALGRTRSSIGARLEAPPYVAERRFFEPILTPEDVSRTLHRLTEELCAMLETHGEGALGLELALFRVDGAVRRIRVGASRPTREPARMALLFREKLAGERDELDIGWGFDVVRLSALSARRLDEAARRLDGEVAGEDLARLVDALGARLGTDRVRRIAPCDSHWPEDAAASIRPGASGSSSAGAPDAASGPDAAWPQPLPDAAADRPIRLFAHPEPIEAVATVPDGPPLRFRWRRVLHETAAFEGPERIAPAWWDEDRLTRDYFRTEDRSGRRFWIFREGLYGRETQAPRWYVHGLFG</sequence>
<dbReference type="AlphaFoldDB" id="A0A917QJH5"/>
<evidence type="ECO:0000259" key="4">
    <source>
        <dbReference type="Pfam" id="PF00817"/>
    </source>
</evidence>
<dbReference type="CDD" id="cd03468">
    <property type="entry name" value="PolY_like"/>
    <property type="match status" value="1"/>
</dbReference>
<dbReference type="Proteomes" id="UP000600449">
    <property type="component" value="Unassembled WGS sequence"/>
</dbReference>
<feature type="compositionally biased region" description="Low complexity" evidence="3">
    <location>
        <begin position="356"/>
        <end position="382"/>
    </location>
</feature>
<protein>
    <recommendedName>
        <fullName evidence="4">UmuC domain-containing protein</fullName>
    </recommendedName>
</protein>
<keyword evidence="6" id="KW-1185">Reference proteome</keyword>
<dbReference type="Gene3D" id="3.30.70.270">
    <property type="match status" value="1"/>
</dbReference>
<dbReference type="Pfam" id="PF00817">
    <property type="entry name" value="IMS"/>
    <property type="match status" value="1"/>
</dbReference>
<dbReference type="InterPro" id="IPR050356">
    <property type="entry name" value="SulA_CellDiv_inhibitor"/>
</dbReference>
<dbReference type="InterPro" id="IPR043502">
    <property type="entry name" value="DNA/RNA_pol_sf"/>
</dbReference>
<feature type="region of interest" description="Disordered" evidence="3">
    <location>
        <begin position="353"/>
        <end position="387"/>
    </location>
</feature>
<keyword evidence="2" id="KW-0227">DNA damage</keyword>
<evidence type="ECO:0000256" key="2">
    <source>
        <dbReference type="ARBA" id="ARBA00022763"/>
    </source>
</evidence>
<dbReference type="GO" id="GO:0006281">
    <property type="term" value="P:DNA repair"/>
    <property type="evidence" value="ECO:0007669"/>
    <property type="project" value="InterPro"/>
</dbReference>
<comment type="similarity">
    <text evidence="1">Belongs to the DNA polymerase type-Y family.</text>
</comment>
<dbReference type="InterPro" id="IPR043128">
    <property type="entry name" value="Rev_trsase/Diguanyl_cyclase"/>
</dbReference>
<evidence type="ECO:0000313" key="6">
    <source>
        <dbReference type="Proteomes" id="UP000600449"/>
    </source>
</evidence>
<dbReference type="SUPFAM" id="SSF56672">
    <property type="entry name" value="DNA/RNA polymerases"/>
    <property type="match status" value="1"/>
</dbReference>
<proteinExistence type="inferred from homology"/>
<evidence type="ECO:0000256" key="3">
    <source>
        <dbReference type="SAM" id="MobiDB-lite"/>
    </source>
</evidence>
<dbReference type="PANTHER" id="PTHR35369:SF2">
    <property type="entry name" value="BLR3025 PROTEIN"/>
    <property type="match status" value="1"/>
</dbReference>
<feature type="domain" description="UmuC" evidence="4">
    <location>
        <begin position="9"/>
        <end position="117"/>
    </location>
</feature>
<name>A0A917QJH5_9HYPH</name>
<accession>A0A917QJH5</accession>
<evidence type="ECO:0000313" key="5">
    <source>
        <dbReference type="EMBL" id="GGK53646.1"/>
    </source>
</evidence>
<evidence type="ECO:0000256" key="1">
    <source>
        <dbReference type="ARBA" id="ARBA00010945"/>
    </source>
</evidence>
<dbReference type="EMBL" id="BMMF01000017">
    <property type="protein sequence ID" value="GGK53646.1"/>
    <property type="molecule type" value="Genomic_DNA"/>
</dbReference>
<dbReference type="PANTHER" id="PTHR35369">
    <property type="entry name" value="BLR3025 PROTEIN-RELATED"/>
    <property type="match status" value="1"/>
</dbReference>
<gene>
    <name evidence="5" type="ORF">GCM10011322_45560</name>
</gene>
<reference evidence="5 6" key="1">
    <citation type="journal article" date="2014" name="Int. J. Syst. Evol. Microbiol.">
        <title>Complete genome sequence of Corynebacterium casei LMG S-19264T (=DSM 44701T), isolated from a smear-ripened cheese.</title>
        <authorList>
            <consortium name="US DOE Joint Genome Institute (JGI-PGF)"/>
            <person name="Walter F."/>
            <person name="Albersmeier A."/>
            <person name="Kalinowski J."/>
            <person name="Ruckert C."/>
        </authorList>
    </citation>
    <scope>NUCLEOTIDE SEQUENCE [LARGE SCALE GENOMIC DNA]</scope>
    <source>
        <strain evidence="5 6">CGMCC 1.9161</strain>
    </source>
</reference>
<dbReference type="InterPro" id="IPR001126">
    <property type="entry name" value="UmuC"/>
</dbReference>